<evidence type="ECO:0000256" key="2">
    <source>
        <dbReference type="ARBA" id="ARBA00022777"/>
    </source>
</evidence>
<protein>
    <submittedName>
        <fullName evidence="4">Carbohydrate kinase</fullName>
    </submittedName>
</protein>
<dbReference type="InterPro" id="IPR029056">
    <property type="entry name" value="Ribokinase-like"/>
</dbReference>
<dbReference type="Proteomes" id="UP000034048">
    <property type="component" value="Unassembled WGS sequence"/>
</dbReference>
<evidence type="ECO:0000259" key="3">
    <source>
        <dbReference type="Pfam" id="PF00294"/>
    </source>
</evidence>
<keyword evidence="1" id="KW-0808">Transferase</keyword>
<dbReference type="GO" id="GO:0016301">
    <property type="term" value="F:kinase activity"/>
    <property type="evidence" value="ECO:0007669"/>
    <property type="project" value="UniProtKB-KW"/>
</dbReference>
<evidence type="ECO:0000256" key="1">
    <source>
        <dbReference type="ARBA" id="ARBA00022679"/>
    </source>
</evidence>
<dbReference type="PANTHER" id="PTHR10584">
    <property type="entry name" value="SUGAR KINASE"/>
    <property type="match status" value="1"/>
</dbReference>
<dbReference type="Pfam" id="PF00294">
    <property type="entry name" value="PfkB"/>
    <property type="match status" value="1"/>
</dbReference>
<sequence>MVKRYDVITVGGATEDITFYVDGYYLLDNNQNASGNKLLAFDYGTKVNVTKTYMTFGGGAANAAVCLASLGLKTAGLITYGSDERGTRILANIKKRGVAPDLLKKIRGEMSGFSFIVIGSKNEHVAFSHRAANARLNITETDLANLKKTDWIFLTSMAGAWKSDLNKIFSLPKEIKIAWNPGELQLKAGYQELSKYLQRVNVLTFNKDEAIDLILTHPDHNNKPYEFLADVKNLLQTIKSWGPAIVVITNNEKGADAYDGINYYHQPVVSAKVKADTTGLGDAFGASFIAGLHLYGNDIKKSLHLAAANAASVLGQQGAQNGLLTAKDLPTVGSRK</sequence>
<evidence type="ECO:0000313" key="4">
    <source>
        <dbReference type="EMBL" id="KKR14888.1"/>
    </source>
</evidence>
<feature type="domain" description="Carbohydrate kinase PfkB" evidence="3">
    <location>
        <begin position="42"/>
        <end position="323"/>
    </location>
</feature>
<proteinExistence type="predicted"/>
<gene>
    <name evidence="4" type="ORF">UT42_C0015G0006</name>
</gene>
<dbReference type="EMBL" id="LBWS01000015">
    <property type="protein sequence ID" value="KKR14888.1"/>
    <property type="molecule type" value="Genomic_DNA"/>
</dbReference>
<reference evidence="4 5" key="1">
    <citation type="journal article" date="2015" name="Nature">
        <title>rRNA introns, odd ribosomes, and small enigmatic genomes across a large radiation of phyla.</title>
        <authorList>
            <person name="Brown C.T."/>
            <person name="Hug L.A."/>
            <person name="Thomas B.C."/>
            <person name="Sharon I."/>
            <person name="Castelle C.J."/>
            <person name="Singh A."/>
            <person name="Wilkins M.J."/>
            <person name="Williams K.H."/>
            <person name="Banfield J.F."/>
        </authorList>
    </citation>
    <scope>NUCLEOTIDE SEQUENCE [LARGE SCALE GENOMIC DNA]</scope>
</reference>
<dbReference type="Gene3D" id="3.40.1190.20">
    <property type="match status" value="1"/>
</dbReference>
<name>A0A0G0NHA7_9BACT</name>
<dbReference type="PANTHER" id="PTHR10584:SF166">
    <property type="entry name" value="RIBOKINASE"/>
    <property type="match status" value="1"/>
</dbReference>
<keyword evidence="2 4" id="KW-0418">Kinase</keyword>
<evidence type="ECO:0000313" key="5">
    <source>
        <dbReference type="Proteomes" id="UP000034048"/>
    </source>
</evidence>
<dbReference type="InterPro" id="IPR011611">
    <property type="entry name" value="PfkB_dom"/>
</dbReference>
<dbReference type="AlphaFoldDB" id="A0A0G0NHA7"/>
<accession>A0A0G0NHA7</accession>
<organism evidence="4 5">
    <name type="scientific">Candidatus Falkowbacteria bacterium GW2011_GWA2_39_24</name>
    <dbReference type="NCBI Taxonomy" id="1618634"/>
    <lineage>
        <taxon>Bacteria</taxon>
        <taxon>Candidatus Falkowiibacteriota</taxon>
    </lineage>
</organism>
<dbReference type="SUPFAM" id="SSF53613">
    <property type="entry name" value="Ribokinase-like"/>
    <property type="match status" value="1"/>
</dbReference>
<comment type="caution">
    <text evidence="4">The sequence shown here is derived from an EMBL/GenBank/DDBJ whole genome shotgun (WGS) entry which is preliminary data.</text>
</comment>